<evidence type="ECO:0000256" key="2">
    <source>
        <dbReference type="ARBA" id="ARBA00005062"/>
    </source>
</evidence>
<evidence type="ECO:0000256" key="10">
    <source>
        <dbReference type="ARBA" id="ARBA00023167"/>
    </source>
</evidence>
<evidence type="ECO:0000256" key="8">
    <source>
        <dbReference type="ARBA" id="ARBA00023002"/>
    </source>
</evidence>
<dbReference type="InterPro" id="IPR036291">
    <property type="entry name" value="NAD(P)-bd_dom_sf"/>
</dbReference>
<dbReference type="SUPFAM" id="SSF51735">
    <property type="entry name" value="NAD(P)-binding Rossmann-fold domains"/>
    <property type="match status" value="1"/>
</dbReference>
<feature type="active site" description="Proton donor" evidence="12">
    <location>
        <position position="227"/>
    </location>
</feature>
<sequence>MRTLKLALLGFGNAGRTFAKILEDKKQEIRENMESDILVTGITTGSRGSLYNPEGIDLKKAWSDLEKQGSFDRNGNDYSQMTSMELVESGEYDVIVEMTPLNIFTGQPATDHLRKAMERGKHAVTANKGPIAWHYKELKNLAEKMNVQFYYETTVMDGTPIFNLKDETLKFCKVTEVSGILNTTTNYVLEELAKGKNYDDVIAEGKKIGFVEADPSMDIEGWDAAAKITALLNVLMEADITPKDVDRTGIEKITIEDIKEADQQGKIIKLLCKGTMKEGKVAASVKPTLVEQGDLMSVIEGTSSVVQITTDLMGKLTIIEHDPDLLQTGYGVFSDVLRIVRNLV</sequence>
<comment type="catalytic activity">
    <reaction evidence="11">
        <text>L-homoserine + NADP(+) = L-aspartate 4-semialdehyde + NADPH + H(+)</text>
        <dbReference type="Rhea" id="RHEA:15761"/>
        <dbReference type="ChEBI" id="CHEBI:15378"/>
        <dbReference type="ChEBI" id="CHEBI:57476"/>
        <dbReference type="ChEBI" id="CHEBI:57783"/>
        <dbReference type="ChEBI" id="CHEBI:58349"/>
        <dbReference type="ChEBI" id="CHEBI:537519"/>
        <dbReference type="EC" id="1.1.1.3"/>
    </reaction>
    <physiologicalReaction direction="right-to-left" evidence="11">
        <dbReference type="Rhea" id="RHEA:15763"/>
    </physiologicalReaction>
</comment>
<evidence type="ECO:0000256" key="9">
    <source>
        <dbReference type="ARBA" id="ARBA00023053"/>
    </source>
</evidence>
<dbReference type="SUPFAM" id="SSF55347">
    <property type="entry name" value="Glyceraldehyde-3-phosphate dehydrogenase-like, C-terminal domain"/>
    <property type="match status" value="1"/>
</dbReference>
<keyword evidence="7" id="KW-0791">Threonine biosynthesis</keyword>
<evidence type="ECO:0000256" key="4">
    <source>
        <dbReference type="ARBA" id="ARBA00013213"/>
    </source>
</evidence>
<evidence type="ECO:0000256" key="3">
    <source>
        <dbReference type="ARBA" id="ARBA00006753"/>
    </source>
</evidence>
<evidence type="ECO:0000259" key="15">
    <source>
        <dbReference type="Pfam" id="PF03447"/>
    </source>
</evidence>
<dbReference type="GO" id="GO:0009088">
    <property type="term" value="P:threonine biosynthetic process"/>
    <property type="evidence" value="ECO:0007669"/>
    <property type="project" value="UniProtKB-UniPathway"/>
</dbReference>
<feature type="binding site" evidence="13">
    <location>
        <position position="128"/>
    </location>
    <ligand>
        <name>NADPH</name>
        <dbReference type="ChEBI" id="CHEBI:57783"/>
    </ligand>
</feature>
<dbReference type="GO" id="GO:0050661">
    <property type="term" value="F:NADP binding"/>
    <property type="evidence" value="ECO:0007669"/>
    <property type="project" value="InterPro"/>
</dbReference>
<dbReference type="NCBIfam" id="NF004976">
    <property type="entry name" value="PRK06349.1"/>
    <property type="match status" value="1"/>
</dbReference>
<dbReference type="PANTHER" id="PTHR43331">
    <property type="entry name" value="HOMOSERINE DEHYDROGENASE"/>
    <property type="match status" value="1"/>
</dbReference>
<dbReference type="KEGG" id="amic:Ami3637_01155"/>
<comment type="similarity">
    <text evidence="3">Belongs to the homoserine dehydrogenase family.</text>
</comment>
<dbReference type="Gene3D" id="3.30.360.10">
    <property type="entry name" value="Dihydrodipicolinate Reductase, domain 2"/>
    <property type="match status" value="1"/>
</dbReference>
<feature type="binding site" evidence="13">
    <location>
        <begin position="10"/>
        <end position="15"/>
    </location>
    <ligand>
        <name>NADP(+)</name>
        <dbReference type="ChEBI" id="CHEBI:58349"/>
    </ligand>
</feature>
<keyword evidence="10" id="KW-0486">Methionine biosynthesis</keyword>
<keyword evidence="8 16" id="KW-0560">Oxidoreductase</keyword>
<evidence type="ECO:0000256" key="5">
    <source>
        <dbReference type="ARBA" id="ARBA00013376"/>
    </source>
</evidence>
<comment type="pathway">
    <text evidence="1">Amino-acid biosynthesis; L-threonine biosynthesis; L-threonine from L-aspartate: step 3/5.</text>
</comment>
<evidence type="ECO:0000256" key="7">
    <source>
        <dbReference type="ARBA" id="ARBA00022697"/>
    </source>
</evidence>
<evidence type="ECO:0000256" key="6">
    <source>
        <dbReference type="ARBA" id="ARBA00022605"/>
    </source>
</evidence>
<feature type="domain" description="Aspartate/homoserine dehydrogenase NAD-binding" evidence="15">
    <location>
        <begin position="10"/>
        <end position="152"/>
    </location>
</feature>
<gene>
    <name evidence="16" type="ORF">Ami3637_01155</name>
</gene>
<feature type="binding site" evidence="13">
    <location>
        <position position="212"/>
    </location>
    <ligand>
        <name>L-homoserine</name>
        <dbReference type="ChEBI" id="CHEBI:57476"/>
    </ligand>
</feature>
<dbReference type="Proteomes" id="UP000463883">
    <property type="component" value="Chromosome"/>
</dbReference>
<dbReference type="GO" id="GO:0004412">
    <property type="term" value="F:homoserine dehydrogenase activity"/>
    <property type="evidence" value="ECO:0007669"/>
    <property type="project" value="UniProtKB-EC"/>
</dbReference>
<dbReference type="PIRSF" id="PIRSF036497">
    <property type="entry name" value="HDH_short"/>
    <property type="match status" value="1"/>
</dbReference>
<keyword evidence="17" id="KW-1185">Reference proteome</keyword>
<comment type="pathway">
    <text evidence="2">Amino-acid biosynthesis; L-methionine biosynthesis via de novo pathway; L-homoserine from L-aspartate: step 3/3.</text>
</comment>
<protein>
    <recommendedName>
        <fullName evidence="5">Homoserine dehydrogenase</fullName>
        <ecNumber evidence="4">1.1.1.3</ecNumber>
    </recommendedName>
</protein>
<evidence type="ECO:0000256" key="11">
    <source>
        <dbReference type="ARBA" id="ARBA00048841"/>
    </source>
</evidence>
<dbReference type="EC" id="1.1.1.3" evidence="4"/>
<dbReference type="UniPathway" id="UPA00050">
    <property type="reaction ID" value="UER00063"/>
</dbReference>
<dbReference type="InterPro" id="IPR005106">
    <property type="entry name" value="Asp/hSer_DH_NAD-bd"/>
</dbReference>
<evidence type="ECO:0000256" key="1">
    <source>
        <dbReference type="ARBA" id="ARBA00005056"/>
    </source>
</evidence>
<dbReference type="Pfam" id="PF00742">
    <property type="entry name" value="Homoserine_dh"/>
    <property type="match status" value="1"/>
</dbReference>
<dbReference type="PANTHER" id="PTHR43331:SF1">
    <property type="entry name" value="HOMOSERINE DEHYDROGENASE"/>
    <property type="match status" value="1"/>
</dbReference>
<dbReference type="Gene3D" id="3.40.50.720">
    <property type="entry name" value="NAD(P)-binding Rossmann-like Domain"/>
    <property type="match status" value="1"/>
</dbReference>
<dbReference type="UniPathway" id="UPA00051">
    <property type="reaction ID" value="UER00465"/>
</dbReference>
<dbReference type="InterPro" id="IPR001342">
    <property type="entry name" value="HDH_cat"/>
</dbReference>
<dbReference type="AlphaFoldDB" id="A0A6P1MAX0"/>
<keyword evidence="6" id="KW-0028">Amino-acid biosynthesis</keyword>
<accession>A0A6P1MAX0</accession>
<evidence type="ECO:0000313" key="16">
    <source>
        <dbReference type="EMBL" id="QHI71182.1"/>
    </source>
</evidence>
<dbReference type="InterPro" id="IPR022697">
    <property type="entry name" value="HDH_short"/>
</dbReference>
<evidence type="ECO:0000256" key="13">
    <source>
        <dbReference type="PIRSR" id="PIRSR036497-2"/>
    </source>
</evidence>
<evidence type="ECO:0000313" key="17">
    <source>
        <dbReference type="Proteomes" id="UP000463883"/>
    </source>
</evidence>
<organism evidence="16 17">
    <name type="scientific">Aminipila terrae</name>
    <dbReference type="NCBI Taxonomy" id="2697030"/>
    <lineage>
        <taxon>Bacteria</taxon>
        <taxon>Bacillati</taxon>
        <taxon>Bacillota</taxon>
        <taxon>Clostridia</taxon>
        <taxon>Peptostreptococcales</taxon>
        <taxon>Anaerovoracaceae</taxon>
        <taxon>Aminipila</taxon>
    </lineage>
</organism>
<keyword evidence="9" id="KW-0915">Sodium</keyword>
<dbReference type="EMBL" id="CP047591">
    <property type="protein sequence ID" value="QHI71182.1"/>
    <property type="molecule type" value="Genomic_DNA"/>
</dbReference>
<evidence type="ECO:0000256" key="12">
    <source>
        <dbReference type="PIRSR" id="PIRSR036497-1"/>
    </source>
</evidence>
<dbReference type="GO" id="GO:0009086">
    <property type="term" value="P:methionine biosynthetic process"/>
    <property type="evidence" value="ECO:0007669"/>
    <property type="project" value="UniProtKB-KW"/>
</dbReference>
<dbReference type="FunFam" id="3.30.360.10:FF:000005">
    <property type="entry name" value="Homoserine dehydrogenase"/>
    <property type="match status" value="1"/>
</dbReference>
<dbReference type="Pfam" id="PF03447">
    <property type="entry name" value="NAD_binding_3"/>
    <property type="match status" value="1"/>
</dbReference>
<feature type="domain" description="Homoserine dehydrogenase catalytic" evidence="14">
    <location>
        <begin position="160"/>
        <end position="337"/>
    </location>
</feature>
<keyword evidence="13" id="KW-0521">NADP</keyword>
<proteinExistence type="inferred from homology"/>
<reference evidence="16 17" key="1">
    <citation type="submission" date="2020-01" db="EMBL/GenBank/DDBJ databases">
        <title>Genomic analysis of Aminipila sp. CBA3637.</title>
        <authorList>
            <person name="Kim Y.B."/>
            <person name="Roh S.W."/>
        </authorList>
    </citation>
    <scope>NUCLEOTIDE SEQUENCE [LARGE SCALE GENOMIC DNA]</scope>
    <source>
        <strain evidence="16 17">CBA3637</strain>
    </source>
</reference>
<dbReference type="RefSeq" id="WP_162360958.1">
    <property type="nucleotide sequence ID" value="NZ_CP047591.1"/>
</dbReference>
<name>A0A6P1MAX0_9FIRM</name>
<evidence type="ECO:0000259" key="14">
    <source>
        <dbReference type="Pfam" id="PF00742"/>
    </source>
</evidence>